<accession>A0ABY3FG89</accession>
<organism evidence="2 3">
    <name type="scientific">Pseudoalteromonas neustonica</name>
    <dbReference type="NCBI Taxonomy" id="1840331"/>
    <lineage>
        <taxon>Bacteria</taxon>
        <taxon>Pseudomonadati</taxon>
        <taxon>Pseudomonadota</taxon>
        <taxon>Gammaproteobacteria</taxon>
        <taxon>Alteromonadales</taxon>
        <taxon>Pseudoalteromonadaceae</taxon>
        <taxon>Pseudoalteromonas</taxon>
    </lineage>
</organism>
<dbReference type="InterPro" id="IPR011990">
    <property type="entry name" value="TPR-like_helical_dom_sf"/>
</dbReference>
<dbReference type="SUPFAM" id="SSF48452">
    <property type="entry name" value="TPR-like"/>
    <property type="match status" value="1"/>
</dbReference>
<keyword evidence="3" id="KW-1185">Reference proteome</keyword>
<sequence>MLIAMLTSIQKNLQQQIEHAINHSKLNDAHLLLISNIKNTPDDHFSYFLLAQVNVAANDISKANKLLSKAISIEPLPLYFAHSAKFAVLRGQLLDAQQYITEAIKHPYYEVIECDLIANVLTRLGHYPLALEWQLRAYKHAPENPQICYNLAVAYKIMGQFSDAILLLQMLVKQYPQHFQAHYSLAELNNNKQAKQHLQQLLTLTEYAKTPMQQQFLHHAKALNYEHCADYKQAFAHFTTSKQAICQHVKYDAQAHKAFSQQLITLSHSYTPSLSDNDFTPIFIVGMPRSGTTLLEKIMNQSDLVQGVGELNDIAQVCQGNNAQALNSVVLNDAYKNAALMAKLSQYKQRISQLVAAQLRSCDKQPFNFYYIDLILAAFPKAKIICMQRGRKASCIANYRQLYSPASAFHHYSYNLQDIDSFYQDYSSLINHFAAKHPDNVMIMQYETLVSEPITSTQLLYDFCDLPWQVKCLDFHKQHSPSATASKVQVRQPLNNKAIDYWQHYGFAFNAKDKDPFR</sequence>
<evidence type="ECO:0000256" key="1">
    <source>
        <dbReference type="ARBA" id="ARBA00022679"/>
    </source>
</evidence>
<dbReference type="PANTHER" id="PTHR12788">
    <property type="entry name" value="PROTEIN-TYROSINE SULFOTRANSFERASE 2"/>
    <property type="match status" value="1"/>
</dbReference>
<dbReference type="PANTHER" id="PTHR12788:SF10">
    <property type="entry name" value="PROTEIN-TYROSINE SULFOTRANSFERASE"/>
    <property type="match status" value="1"/>
</dbReference>
<dbReference type="Pfam" id="PF14559">
    <property type="entry name" value="TPR_19"/>
    <property type="match status" value="1"/>
</dbReference>
<dbReference type="InterPro" id="IPR027417">
    <property type="entry name" value="P-loop_NTPase"/>
</dbReference>
<dbReference type="Gene3D" id="1.25.40.10">
    <property type="entry name" value="Tetratricopeptide repeat domain"/>
    <property type="match status" value="1"/>
</dbReference>
<dbReference type="InterPro" id="IPR026634">
    <property type="entry name" value="TPST-like"/>
</dbReference>
<evidence type="ECO:0000313" key="3">
    <source>
        <dbReference type="Proteomes" id="UP000317938"/>
    </source>
</evidence>
<dbReference type="InterPro" id="IPR019734">
    <property type="entry name" value="TPR_rpt"/>
</dbReference>
<dbReference type="Proteomes" id="UP000317938">
    <property type="component" value="Unassembled WGS sequence"/>
</dbReference>
<protein>
    <submittedName>
        <fullName evidence="2">Tetratricopeptide repeat protein</fullName>
    </submittedName>
</protein>
<comment type="caution">
    <text evidence="2">The sequence shown here is derived from an EMBL/GenBank/DDBJ whole genome shotgun (WGS) entry which is preliminary data.</text>
</comment>
<reference evidence="2 3" key="1">
    <citation type="submission" date="2019-07" db="EMBL/GenBank/DDBJ databases">
        <title>Diversity of Bacteria from Kongsfjorden, Arctic.</title>
        <authorList>
            <person name="Yu Y."/>
        </authorList>
    </citation>
    <scope>NUCLEOTIDE SEQUENCE [LARGE SCALE GENOMIC DNA]</scope>
    <source>
        <strain evidence="2 3">SM1927</strain>
    </source>
</reference>
<evidence type="ECO:0000313" key="2">
    <source>
        <dbReference type="EMBL" id="TVU84974.1"/>
    </source>
</evidence>
<dbReference type="Pfam" id="PF13469">
    <property type="entry name" value="Sulfotransfer_3"/>
    <property type="match status" value="1"/>
</dbReference>
<gene>
    <name evidence="2" type="ORF">FQP85_04815</name>
</gene>
<dbReference type="SUPFAM" id="SSF52540">
    <property type="entry name" value="P-loop containing nucleoside triphosphate hydrolases"/>
    <property type="match status" value="1"/>
</dbReference>
<dbReference type="EMBL" id="VNFF01000004">
    <property type="protein sequence ID" value="TVU84974.1"/>
    <property type="molecule type" value="Genomic_DNA"/>
</dbReference>
<dbReference type="Gene3D" id="3.40.50.300">
    <property type="entry name" value="P-loop containing nucleotide triphosphate hydrolases"/>
    <property type="match status" value="1"/>
</dbReference>
<name>A0ABY3FG89_9GAMM</name>
<proteinExistence type="predicted"/>
<keyword evidence="1" id="KW-0808">Transferase</keyword>
<dbReference type="SMART" id="SM00028">
    <property type="entry name" value="TPR"/>
    <property type="match status" value="3"/>
</dbReference>